<name>A0A1S8BEP4_9PEZI</name>
<gene>
    <name evidence="2" type="ORF">BK809_0002083</name>
</gene>
<sequence>MLSFRSIARSAPRSLARLNTKVARPALFKPTTLQATWRAPSAPRLASAFHTSAPRHEVQDALVAKLESELSLEGDVEEPEAYSANIKDYFENSAFAVKDVPGQEEVVLTRKYNNENISVTFSISDISESSPEDEMDDPALFDEDADIDGQSGGANTKGSVAQGRTPGGNLKVAPEDKVSPADRSELEGEEYAEEDQPSSFPARAVITITKDGQKGALSIEAIAQDSAFQINNVHYFPEAEQAEPKTAEKDWARRNTYPGPLFGQLDEDLQLLLEEFLEERGIDTRMALFIPDYIDYKEQREYLKWLESKSTSHRRIIRT</sequence>
<dbReference type="OrthoDB" id="278212at2759"/>
<accession>A0A1S8BEP4</accession>
<dbReference type="SUPFAM" id="SSF54529">
    <property type="entry name" value="Mitochondrial glycoprotein MAM33-like"/>
    <property type="match status" value="1"/>
</dbReference>
<dbReference type="Gene3D" id="3.10.280.10">
    <property type="entry name" value="Mitochondrial glycoprotein"/>
    <property type="match status" value="1"/>
</dbReference>
<proteinExistence type="predicted"/>
<evidence type="ECO:0000256" key="1">
    <source>
        <dbReference type="SAM" id="MobiDB-lite"/>
    </source>
</evidence>
<dbReference type="GO" id="GO:0005759">
    <property type="term" value="C:mitochondrial matrix"/>
    <property type="evidence" value="ECO:0007669"/>
    <property type="project" value="InterPro"/>
</dbReference>
<feature type="compositionally biased region" description="Acidic residues" evidence="1">
    <location>
        <begin position="187"/>
        <end position="196"/>
    </location>
</feature>
<evidence type="ECO:0000313" key="2">
    <source>
        <dbReference type="EMBL" id="OMP85871.1"/>
    </source>
</evidence>
<dbReference type="GO" id="GO:0042256">
    <property type="term" value="P:cytosolic ribosome assembly"/>
    <property type="evidence" value="ECO:0007669"/>
    <property type="project" value="TreeGrafter"/>
</dbReference>
<comment type="caution">
    <text evidence="2">The sequence shown here is derived from an EMBL/GenBank/DDBJ whole genome shotgun (WGS) entry which is preliminary data.</text>
</comment>
<feature type="region of interest" description="Disordered" evidence="1">
    <location>
        <begin position="123"/>
        <end position="199"/>
    </location>
</feature>
<dbReference type="InterPro" id="IPR036561">
    <property type="entry name" value="MAM33_sf"/>
</dbReference>
<protein>
    <submittedName>
        <fullName evidence="2">Mitochondrial acidic protein mam33</fullName>
    </submittedName>
</protein>
<evidence type="ECO:0000313" key="3">
    <source>
        <dbReference type="Proteomes" id="UP000190776"/>
    </source>
</evidence>
<dbReference type="Pfam" id="PF02330">
    <property type="entry name" value="MAM33"/>
    <property type="match status" value="1"/>
</dbReference>
<organism evidence="2 3">
    <name type="scientific">Diplodia seriata</name>
    <dbReference type="NCBI Taxonomy" id="420778"/>
    <lineage>
        <taxon>Eukaryota</taxon>
        <taxon>Fungi</taxon>
        <taxon>Dikarya</taxon>
        <taxon>Ascomycota</taxon>
        <taxon>Pezizomycotina</taxon>
        <taxon>Dothideomycetes</taxon>
        <taxon>Dothideomycetes incertae sedis</taxon>
        <taxon>Botryosphaeriales</taxon>
        <taxon>Botryosphaeriaceae</taxon>
        <taxon>Diplodia</taxon>
    </lineage>
</organism>
<dbReference type="PANTHER" id="PTHR10826:SF1">
    <property type="entry name" value="COMPLEMENT COMPONENT 1 Q SUBCOMPONENT-BINDING PROTEIN, MITOCHONDRIAL"/>
    <property type="match status" value="1"/>
</dbReference>
<feature type="compositionally biased region" description="Basic and acidic residues" evidence="1">
    <location>
        <begin position="173"/>
        <end position="186"/>
    </location>
</feature>
<dbReference type="STRING" id="420778.A0A1S8BEP4"/>
<dbReference type="EMBL" id="MSZU01000081">
    <property type="protein sequence ID" value="OMP85871.1"/>
    <property type="molecule type" value="Genomic_DNA"/>
</dbReference>
<reference evidence="2 3" key="1">
    <citation type="submission" date="2017-01" db="EMBL/GenBank/DDBJ databases">
        <title>Draft genome sequence of Diplodia seriata F98.1, a fungal species involved in grapevine trunk diseases.</title>
        <authorList>
            <person name="Robert-Siegwald G."/>
            <person name="Vallet J."/>
            <person name="Abou-Mansour E."/>
            <person name="Xu J."/>
            <person name="Rey P."/>
            <person name="Bertsch C."/>
            <person name="Rego C."/>
            <person name="Larignon P."/>
            <person name="Fontaine F."/>
            <person name="Lebrun M.-H."/>
        </authorList>
    </citation>
    <scope>NUCLEOTIDE SEQUENCE [LARGE SCALE GENOMIC DNA]</scope>
    <source>
        <strain evidence="2 3">F98.1</strain>
    </source>
</reference>
<dbReference type="Proteomes" id="UP000190776">
    <property type="component" value="Unassembled WGS sequence"/>
</dbReference>
<dbReference type="InterPro" id="IPR003428">
    <property type="entry name" value="MAM33"/>
</dbReference>
<dbReference type="PANTHER" id="PTHR10826">
    <property type="entry name" value="COMPLEMENT COMPONENT 1"/>
    <property type="match status" value="1"/>
</dbReference>
<feature type="compositionally biased region" description="Acidic residues" evidence="1">
    <location>
        <begin position="130"/>
        <end position="147"/>
    </location>
</feature>
<dbReference type="AlphaFoldDB" id="A0A1S8BEP4"/>